<accession>A0A8J8SLE5</accession>
<feature type="DNA-binding region" description="H-T-H motif" evidence="4">
    <location>
        <begin position="29"/>
        <end position="48"/>
    </location>
</feature>
<dbReference type="GO" id="GO:0000976">
    <property type="term" value="F:transcription cis-regulatory region binding"/>
    <property type="evidence" value="ECO:0007669"/>
    <property type="project" value="TreeGrafter"/>
</dbReference>
<gene>
    <name evidence="6" type="ORF">GR316_09090</name>
</gene>
<evidence type="ECO:0000259" key="5">
    <source>
        <dbReference type="PROSITE" id="PS50977"/>
    </source>
</evidence>
<dbReference type="PANTHER" id="PTHR30055">
    <property type="entry name" value="HTH-TYPE TRANSCRIPTIONAL REGULATOR RUTR"/>
    <property type="match status" value="1"/>
</dbReference>
<evidence type="ECO:0000256" key="4">
    <source>
        <dbReference type="PROSITE-ProRule" id="PRU00335"/>
    </source>
</evidence>
<evidence type="ECO:0000313" key="6">
    <source>
        <dbReference type="EMBL" id="QUS36402.1"/>
    </source>
</evidence>
<dbReference type="Gene3D" id="1.10.357.10">
    <property type="entry name" value="Tetracycline Repressor, domain 2"/>
    <property type="match status" value="1"/>
</dbReference>
<dbReference type="GO" id="GO:0003700">
    <property type="term" value="F:DNA-binding transcription factor activity"/>
    <property type="evidence" value="ECO:0007669"/>
    <property type="project" value="TreeGrafter"/>
</dbReference>
<dbReference type="PROSITE" id="PS50977">
    <property type="entry name" value="HTH_TETR_2"/>
    <property type="match status" value="1"/>
</dbReference>
<feature type="domain" description="HTH tetR-type" evidence="5">
    <location>
        <begin position="6"/>
        <end position="66"/>
    </location>
</feature>
<reference evidence="6" key="1">
    <citation type="submission" date="2020-01" db="EMBL/GenBank/DDBJ databases">
        <authorList>
            <person name="Yang Y."/>
            <person name="Kwon Y.M."/>
        </authorList>
    </citation>
    <scope>NUCLEOTIDE SEQUENCE</scope>
    <source>
        <strain evidence="6">PG104</strain>
    </source>
</reference>
<dbReference type="InterPro" id="IPR041479">
    <property type="entry name" value="TetR_CgmR_C"/>
</dbReference>
<dbReference type="Pfam" id="PF17937">
    <property type="entry name" value="TetR_C_28"/>
    <property type="match status" value="1"/>
</dbReference>
<dbReference type="PANTHER" id="PTHR30055:SF234">
    <property type="entry name" value="HTH-TYPE TRANSCRIPTIONAL REGULATOR BETI"/>
    <property type="match status" value="1"/>
</dbReference>
<dbReference type="AlphaFoldDB" id="A0A8J8SLE5"/>
<evidence type="ECO:0000256" key="1">
    <source>
        <dbReference type="ARBA" id="ARBA00023015"/>
    </source>
</evidence>
<dbReference type="EMBL" id="CP047289">
    <property type="protein sequence ID" value="QUS36402.1"/>
    <property type="molecule type" value="Genomic_DNA"/>
</dbReference>
<protein>
    <submittedName>
        <fullName evidence="6">TetR family transcriptional regulator</fullName>
    </submittedName>
</protein>
<dbReference type="Proteomes" id="UP000679284">
    <property type="component" value="Chromosome"/>
</dbReference>
<keyword evidence="2 4" id="KW-0238">DNA-binding</keyword>
<keyword evidence="3" id="KW-0804">Transcription</keyword>
<evidence type="ECO:0000313" key="7">
    <source>
        <dbReference type="Proteomes" id="UP000679284"/>
    </source>
</evidence>
<dbReference type="Pfam" id="PF00440">
    <property type="entry name" value="TetR_N"/>
    <property type="match status" value="1"/>
</dbReference>
<sequence>MGRKRTIDRNVTMEAIETVVREQGVAGLSIEAVARAAGISKSSVVYDFASKDALLAAFVRQRLERKRAELDDAAKAHAGRPNAYLHGILDRCTQTPSDEDISCAMAITASLSGNSACREMMGERFAEDLGRVLSEADDPGRARLAWVALHGIMSLEYLGFHTFPPDERGQLLADISAFLSAPTTKT</sequence>
<evidence type="ECO:0000256" key="2">
    <source>
        <dbReference type="ARBA" id="ARBA00023125"/>
    </source>
</evidence>
<name>A0A8J8SLE5_9RHOB</name>
<proteinExistence type="predicted"/>
<dbReference type="InterPro" id="IPR009057">
    <property type="entry name" value="Homeodomain-like_sf"/>
</dbReference>
<organism evidence="6 7">
    <name type="scientific">Falsirhodobacter algicola</name>
    <dbReference type="NCBI Taxonomy" id="2692330"/>
    <lineage>
        <taxon>Bacteria</taxon>
        <taxon>Pseudomonadati</taxon>
        <taxon>Pseudomonadota</taxon>
        <taxon>Alphaproteobacteria</taxon>
        <taxon>Rhodobacterales</taxon>
        <taxon>Paracoccaceae</taxon>
        <taxon>Falsirhodobacter</taxon>
    </lineage>
</organism>
<keyword evidence="7" id="KW-1185">Reference proteome</keyword>
<dbReference type="KEGG" id="fap:GR316_09090"/>
<dbReference type="InterPro" id="IPR050109">
    <property type="entry name" value="HTH-type_TetR-like_transc_reg"/>
</dbReference>
<dbReference type="InterPro" id="IPR001647">
    <property type="entry name" value="HTH_TetR"/>
</dbReference>
<keyword evidence="1" id="KW-0805">Transcription regulation</keyword>
<evidence type="ECO:0000256" key="3">
    <source>
        <dbReference type="ARBA" id="ARBA00023163"/>
    </source>
</evidence>
<dbReference type="SUPFAM" id="SSF46689">
    <property type="entry name" value="Homeodomain-like"/>
    <property type="match status" value="1"/>
</dbReference>
<dbReference type="RefSeq" id="WP_211783623.1">
    <property type="nucleotide sequence ID" value="NZ_CP047289.1"/>
</dbReference>